<sequence precursor="true">MANEKVKKSIFKRWWFWAIIVIIFVVVAVNQQGDSDKTVSTNTDANSSVSKSTPTQVKEKPIVVKAEDLAATFDENEIKGNKLYKDKIAEITGTVSDIGESLGQTYVVLSSGKDFSITNVQCFFKDDNEISKVAEIKKGTKVTIVGQIDGKSINVAVNDCKIK</sequence>
<keyword evidence="1" id="KW-0812">Transmembrane</keyword>
<dbReference type="InterPro" id="IPR024422">
    <property type="entry name" value="Protein_unknown_function_OB"/>
</dbReference>
<keyword evidence="3" id="KW-1185">Reference proteome</keyword>
<dbReference type="KEGG" id="cce:Ccel_3023"/>
<reference evidence="2 3" key="1">
    <citation type="submission" date="2009-01" db="EMBL/GenBank/DDBJ databases">
        <title>Complete sequence of Clostridium cellulolyticum H10.</title>
        <authorList>
            <consortium name="US DOE Joint Genome Institute"/>
            <person name="Lucas S."/>
            <person name="Copeland A."/>
            <person name="Lapidus A."/>
            <person name="Glavina del Rio T."/>
            <person name="Dalin E."/>
            <person name="Tice H."/>
            <person name="Bruce D."/>
            <person name="Goodwin L."/>
            <person name="Pitluck S."/>
            <person name="Chertkov O."/>
            <person name="Saunders E."/>
            <person name="Brettin T."/>
            <person name="Detter J.C."/>
            <person name="Han C."/>
            <person name="Larimer F."/>
            <person name="Land M."/>
            <person name="Hauser L."/>
            <person name="Kyrpides N."/>
            <person name="Ivanova N."/>
            <person name="Zhou J."/>
            <person name="Richardson P."/>
        </authorList>
    </citation>
    <scope>NUCLEOTIDE SEQUENCE [LARGE SCALE GENOMIC DNA]</scope>
    <source>
        <strain evidence="3">ATCC 35319 / DSM 5812 / JCM 6584 / H10</strain>
    </source>
</reference>
<protein>
    <recommendedName>
        <fullName evidence="4">Nucleic acid binding OB-fold tRNA/helicase-type</fullName>
    </recommendedName>
</protein>
<evidence type="ECO:0008006" key="4">
    <source>
        <dbReference type="Google" id="ProtNLM"/>
    </source>
</evidence>
<dbReference type="EMBL" id="CP001348">
    <property type="protein sequence ID" value="ACL77315.1"/>
    <property type="molecule type" value="Genomic_DNA"/>
</dbReference>
<dbReference type="eggNOG" id="ENOG50331VS">
    <property type="taxonomic scope" value="Bacteria"/>
</dbReference>
<dbReference type="OrthoDB" id="1938949at2"/>
<name>B8I8Y3_RUMCH</name>
<keyword evidence="1" id="KW-1133">Transmembrane helix</keyword>
<dbReference type="STRING" id="394503.Ccel_3023"/>
<dbReference type="HOGENOM" id="CLU_129759_0_0_9"/>
<feature type="transmembrane region" description="Helical" evidence="1">
    <location>
        <begin position="14"/>
        <end position="33"/>
    </location>
</feature>
<dbReference type="Pfam" id="PF12869">
    <property type="entry name" value="tRNA_anti-like"/>
    <property type="match status" value="1"/>
</dbReference>
<accession>B8I8Y3</accession>
<evidence type="ECO:0000313" key="2">
    <source>
        <dbReference type="EMBL" id="ACL77315.1"/>
    </source>
</evidence>
<keyword evidence="1" id="KW-0472">Membrane</keyword>
<dbReference type="AlphaFoldDB" id="B8I8Y3"/>
<evidence type="ECO:0000256" key="1">
    <source>
        <dbReference type="SAM" id="Phobius"/>
    </source>
</evidence>
<dbReference type="RefSeq" id="WP_015926374.1">
    <property type="nucleotide sequence ID" value="NC_011898.1"/>
</dbReference>
<dbReference type="Proteomes" id="UP000001349">
    <property type="component" value="Chromosome"/>
</dbReference>
<gene>
    <name evidence="2" type="ordered locus">Ccel_3023</name>
</gene>
<organism evidence="2 3">
    <name type="scientific">Ruminiclostridium cellulolyticum (strain ATCC 35319 / DSM 5812 / JCM 6584 / H10)</name>
    <name type="common">Clostridium cellulolyticum</name>
    <dbReference type="NCBI Taxonomy" id="394503"/>
    <lineage>
        <taxon>Bacteria</taxon>
        <taxon>Bacillati</taxon>
        <taxon>Bacillota</taxon>
        <taxon>Clostridia</taxon>
        <taxon>Eubacteriales</taxon>
        <taxon>Oscillospiraceae</taxon>
        <taxon>Ruminiclostridium</taxon>
    </lineage>
</organism>
<evidence type="ECO:0000313" key="3">
    <source>
        <dbReference type="Proteomes" id="UP000001349"/>
    </source>
</evidence>
<proteinExistence type="predicted"/>